<feature type="domain" description="CAAX prenyl protease 2/Lysostaphin resistance protein A-like" evidence="2">
    <location>
        <begin position="120"/>
        <end position="214"/>
    </location>
</feature>
<dbReference type="GO" id="GO:0006508">
    <property type="term" value="P:proteolysis"/>
    <property type="evidence" value="ECO:0007669"/>
    <property type="project" value="UniProtKB-KW"/>
</dbReference>
<feature type="transmembrane region" description="Helical" evidence="1">
    <location>
        <begin position="151"/>
        <end position="170"/>
    </location>
</feature>
<accession>A0A8S5RVB9</accession>
<feature type="transmembrane region" description="Helical" evidence="1">
    <location>
        <begin position="118"/>
        <end position="139"/>
    </location>
</feature>
<feature type="transmembrane region" description="Helical" evidence="1">
    <location>
        <begin position="39"/>
        <end position="59"/>
    </location>
</feature>
<feature type="transmembrane region" description="Helical" evidence="1">
    <location>
        <begin position="202"/>
        <end position="223"/>
    </location>
</feature>
<protein>
    <submittedName>
        <fullName evidence="3">CAAX protease self-immunity</fullName>
    </submittedName>
</protein>
<keyword evidence="3" id="KW-0645">Protease</keyword>
<feature type="transmembrane region" description="Helical" evidence="1">
    <location>
        <begin position="12"/>
        <end position="33"/>
    </location>
</feature>
<dbReference type="PANTHER" id="PTHR36435:SF1">
    <property type="entry name" value="CAAX AMINO TERMINAL PROTEASE FAMILY PROTEIN"/>
    <property type="match status" value="1"/>
</dbReference>
<feature type="transmembrane region" description="Helical" evidence="1">
    <location>
        <begin position="176"/>
        <end position="195"/>
    </location>
</feature>
<keyword evidence="1" id="KW-1133">Transmembrane helix</keyword>
<evidence type="ECO:0000313" key="3">
    <source>
        <dbReference type="EMBL" id="DAF42568.1"/>
    </source>
</evidence>
<keyword evidence="3" id="KW-0378">Hydrolase</keyword>
<keyword evidence="1" id="KW-0472">Membrane</keyword>
<feature type="transmembrane region" description="Helical" evidence="1">
    <location>
        <begin position="80"/>
        <end position="98"/>
    </location>
</feature>
<dbReference type="GO" id="GO:0004175">
    <property type="term" value="F:endopeptidase activity"/>
    <property type="evidence" value="ECO:0007669"/>
    <property type="project" value="UniProtKB-ARBA"/>
</dbReference>
<dbReference type="EMBL" id="BK032497">
    <property type="protein sequence ID" value="DAF42568.1"/>
    <property type="molecule type" value="Genomic_DNA"/>
</dbReference>
<organism evidence="3">
    <name type="scientific">Siphoviridae sp. ctHip2</name>
    <dbReference type="NCBI Taxonomy" id="2827830"/>
    <lineage>
        <taxon>Viruses</taxon>
        <taxon>Duplodnaviria</taxon>
        <taxon>Heunggongvirae</taxon>
        <taxon>Uroviricota</taxon>
        <taxon>Caudoviricetes</taxon>
    </lineage>
</organism>
<dbReference type="PANTHER" id="PTHR36435">
    <property type="entry name" value="SLR1288 PROTEIN"/>
    <property type="match status" value="1"/>
</dbReference>
<evidence type="ECO:0000256" key="1">
    <source>
        <dbReference type="SAM" id="Phobius"/>
    </source>
</evidence>
<evidence type="ECO:0000259" key="2">
    <source>
        <dbReference type="Pfam" id="PF02517"/>
    </source>
</evidence>
<dbReference type="InterPro" id="IPR052710">
    <property type="entry name" value="CAAX_protease"/>
</dbReference>
<dbReference type="GO" id="GO:0080120">
    <property type="term" value="P:CAAX-box protein maturation"/>
    <property type="evidence" value="ECO:0007669"/>
    <property type="project" value="UniProtKB-ARBA"/>
</dbReference>
<proteinExistence type="predicted"/>
<dbReference type="InterPro" id="IPR003675">
    <property type="entry name" value="Rce1/LyrA-like_dom"/>
</dbReference>
<reference evidence="3" key="1">
    <citation type="journal article" date="2021" name="Proc. Natl. Acad. Sci. U.S.A.">
        <title>A Catalog of Tens of Thousands of Viruses from Human Metagenomes Reveals Hidden Associations with Chronic Diseases.</title>
        <authorList>
            <person name="Tisza M.J."/>
            <person name="Buck C.B."/>
        </authorList>
    </citation>
    <scope>NUCLEOTIDE SEQUENCE</scope>
    <source>
        <strain evidence="3">CtHip2</strain>
    </source>
</reference>
<keyword evidence="1" id="KW-0812">Transmembrane</keyword>
<sequence>MKQNFNYISKIVLLTFFMLLSSTILQLIGINIIPQGTHLIVFNIFTIFISYFIVAFFYYKAEKREIDYKKLFGEASLGKIMIGIATGMGIFLFQQLSYRIFIPTNTTVGSNVQTLQSIPVLFMVLFAVVLAPIVEELFFRGFFYEITNKQINSYVYYIGTSSLFALLHLQNLDSPMYAIYNLIIVFISGLVFGLVYRKTNWIGTNIIAHATANGIVIFLLILFG</sequence>
<name>A0A8S5RVB9_9CAUD</name>
<dbReference type="Pfam" id="PF02517">
    <property type="entry name" value="Rce1-like"/>
    <property type="match status" value="1"/>
</dbReference>